<dbReference type="Proteomes" id="UP000070539">
    <property type="component" value="Unassembled WGS sequence"/>
</dbReference>
<protein>
    <submittedName>
        <fullName evidence="1">Uncharacterized protein</fullName>
    </submittedName>
</protein>
<dbReference type="STRING" id="36847.CLNEO_21570"/>
<evidence type="ECO:0000313" key="2">
    <source>
        <dbReference type="Proteomes" id="UP000070539"/>
    </source>
</evidence>
<name>A0A136WDC4_9FIRM</name>
<comment type="caution">
    <text evidence="1">The sequence shown here is derived from an EMBL/GenBank/DDBJ whole genome shotgun (WGS) entry which is preliminary data.</text>
</comment>
<organism evidence="1 2">
    <name type="scientific">Anaerotignum neopropionicum</name>
    <dbReference type="NCBI Taxonomy" id="36847"/>
    <lineage>
        <taxon>Bacteria</taxon>
        <taxon>Bacillati</taxon>
        <taxon>Bacillota</taxon>
        <taxon>Clostridia</taxon>
        <taxon>Lachnospirales</taxon>
        <taxon>Anaerotignaceae</taxon>
        <taxon>Anaerotignum</taxon>
    </lineage>
</organism>
<accession>A0A136WDC4</accession>
<dbReference type="RefSeq" id="WP_066088715.1">
    <property type="nucleotide sequence ID" value="NZ_LRVM01000007.1"/>
</dbReference>
<reference evidence="1 2" key="1">
    <citation type="submission" date="2016-01" db="EMBL/GenBank/DDBJ databases">
        <title>Genome sequence of Clostridium neopropionicum X4, DSM-3847.</title>
        <authorList>
            <person name="Poehlein A."/>
            <person name="Beck M.H."/>
            <person name="Bengelsdorf F.R."/>
            <person name="Daniel R."/>
            <person name="Duerre P."/>
        </authorList>
    </citation>
    <scope>NUCLEOTIDE SEQUENCE [LARGE SCALE GENOMIC DNA]</scope>
    <source>
        <strain evidence="1 2">DSM-3847</strain>
    </source>
</reference>
<dbReference type="AlphaFoldDB" id="A0A136WDC4"/>
<keyword evidence="2" id="KW-1185">Reference proteome</keyword>
<sequence length="76" mass="8991">MKEYALKAQDSQVLTKVVCNCCGREIPLMREGIREEYFHGVKTWGYFSNQDGRQDSFDLCQECYEKMIEGFQIKMH</sequence>
<gene>
    <name evidence="1" type="ORF">CLNEO_21570</name>
</gene>
<evidence type="ECO:0000313" key="1">
    <source>
        <dbReference type="EMBL" id="KXL52461.1"/>
    </source>
</evidence>
<dbReference type="OrthoDB" id="9797806at2"/>
<proteinExistence type="predicted"/>
<dbReference type="EMBL" id="LRVM01000007">
    <property type="protein sequence ID" value="KXL52461.1"/>
    <property type="molecule type" value="Genomic_DNA"/>
</dbReference>